<feature type="chain" id="PRO_5047230706" evidence="1">
    <location>
        <begin position="18"/>
        <end position="345"/>
    </location>
</feature>
<evidence type="ECO:0000313" key="4">
    <source>
        <dbReference type="EMBL" id="QBQ36048.1"/>
    </source>
</evidence>
<dbReference type="Pfam" id="PF13472">
    <property type="entry name" value="Lipase_GDSL_2"/>
    <property type="match status" value="1"/>
</dbReference>
<dbReference type="PANTHER" id="PTHR37834:SF2">
    <property type="entry name" value="ESTERASE, SGNH HYDROLASE-TYPE"/>
    <property type="match status" value="1"/>
</dbReference>
<organism evidence="4 5">
    <name type="scientific">Pseudoduganella plicata</name>
    <dbReference type="NCBI Taxonomy" id="321984"/>
    <lineage>
        <taxon>Bacteria</taxon>
        <taxon>Pseudomonadati</taxon>
        <taxon>Pseudomonadota</taxon>
        <taxon>Betaproteobacteria</taxon>
        <taxon>Burkholderiales</taxon>
        <taxon>Oxalobacteraceae</taxon>
        <taxon>Telluria group</taxon>
        <taxon>Pseudoduganella</taxon>
    </lineage>
</organism>
<accession>A0ABX5S6S1</accession>
<dbReference type="Pfam" id="PF17996">
    <property type="entry name" value="CE2_N"/>
    <property type="match status" value="1"/>
</dbReference>
<dbReference type="InterPro" id="IPR040794">
    <property type="entry name" value="CE2_N"/>
</dbReference>
<dbReference type="PANTHER" id="PTHR37834">
    <property type="entry name" value="GDSL-LIKE LIPASE/ACYLHYDROLASE DOMAIN PROTEIN (AFU_ORTHOLOGUE AFUA_2G00620)"/>
    <property type="match status" value="1"/>
</dbReference>
<dbReference type="InterPro" id="IPR013830">
    <property type="entry name" value="SGNH_hydro"/>
</dbReference>
<evidence type="ECO:0000256" key="1">
    <source>
        <dbReference type="SAM" id="SignalP"/>
    </source>
</evidence>
<feature type="domain" description="SGNH hydrolase-type esterase" evidence="2">
    <location>
        <begin position="143"/>
        <end position="312"/>
    </location>
</feature>
<proteinExistence type="predicted"/>
<reference evidence="4 5" key="1">
    <citation type="submission" date="2019-03" db="EMBL/GenBank/DDBJ databases">
        <title>Draft Genome Sequences of Six Type Strains of the Genus Massilia.</title>
        <authorList>
            <person name="Miess H."/>
            <person name="Frediansyhah A."/>
            <person name="Gross H."/>
        </authorList>
    </citation>
    <scope>NUCLEOTIDE SEQUENCE [LARGE SCALE GENOMIC DNA]</scope>
    <source>
        <strain evidence="4 5">DSM 17505</strain>
    </source>
</reference>
<sequence length="345" mass="37784">MNAALAAFFCFSGLVHGAESMSAGDARIVRMGRTVDADAGAVRFAYPGVSFFVRFEGTSLAMDAASTGVRSYLDVVVDGAVRTLHLDPVARRYVLADVLPPGVHTAQVLHRSETWHGTVTLTRFATDGGFVTPPALPARRLLFLGDSVTCGEALERTPPGPKQPVWWNPRVSYGMLAGAALGGQVQLVCHGGRGLVRSWDGRTDEFNLGRLYELAIADPGRPEGWDQRRYAPDLIVSAIGTNDFNQGLPEREAYVSEYVRLVRTLRRDHPQARIVLTEGAILDGEKKAALRAYLDETVRRVADAWVSRVVSRHYPGDAADAHPTREQHARMADDLVPQLREVMGW</sequence>
<evidence type="ECO:0000313" key="5">
    <source>
        <dbReference type="Proteomes" id="UP000294359"/>
    </source>
</evidence>
<keyword evidence="1" id="KW-0732">Signal</keyword>
<gene>
    <name evidence="4" type="ORF">E1742_07710</name>
</gene>
<feature type="signal peptide" evidence="1">
    <location>
        <begin position="1"/>
        <end position="17"/>
    </location>
</feature>
<dbReference type="Proteomes" id="UP000294359">
    <property type="component" value="Chromosome"/>
</dbReference>
<dbReference type="SUPFAM" id="SSF52266">
    <property type="entry name" value="SGNH hydrolase"/>
    <property type="match status" value="1"/>
</dbReference>
<protein>
    <submittedName>
        <fullName evidence="4">Xylan esterase</fullName>
    </submittedName>
</protein>
<dbReference type="InterPro" id="IPR036514">
    <property type="entry name" value="SGNH_hydro_sf"/>
</dbReference>
<feature type="domain" description="Carbohydrate esterase 2 N-terminal" evidence="3">
    <location>
        <begin position="31"/>
        <end position="133"/>
    </location>
</feature>
<dbReference type="Gene3D" id="3.40.50.1110">
    <property type="entry name" value="SGNH hydrolase"/>
    <property type="match status" value="1"/>
</dbReference>
<evidence type="ECO:0000259" key="2">
    <source>
        <dbReference type="Pfam" id="PF13472"/>
    </source>
</evidence>
<name>A0ABX5S6S1_9BURK</name>
<dbReference type="InterPro" id="IPR050040">
    <property type="entry name" value="CE2A"/>
</dbReference>
<dbReference type="InterPro" id="IPR052762">
    <property type="entry name" value="PCW_deacetylase/CE"/>
</dbReference>
<keyword evidence="5" id="KW-1185">Reference proteome</keyword>
<dbReference type="EMBL" id="CP038026">
    <property type="protein sequence ID" value="QBQ36048.1"/>
    <property type="molecule type" value="Genomic_DNA"/>
</dbReference>
<dbReference type="RefSeq" id="WP_134384337.1">
    <property type="nucleotide sequence ID" value="NZ_BMWW01000001.1"/>
</dbReference>
<dbReference type="Gene3D" id="2.60.120.260">
    <property type="entry name" value="Galactose-binding domain-like"/>
    <property type="match status" value="1"/>
</dbReference>
<evidence type="ECO:0000259" key="3">
    <source>
        <dbReference type="Pfam" id="PF17996"/>
    </source>
</evidence>
<dbReference type="NCBIfam" id="NF042969">
    <property type="entry name" value="AcxyGlmanDactase"/>
    <property type="match status" value="1"/>
</dbReference>